<dbReference type="InterPro" id="IPR014284">
    <property type="entry name" value="RNA_pol_sigma-70_dom"/>
</dbReference>
<sequence length="590" mass="61914">MTNRGDAHPGRQDGASGRHGRHRAGGAEDRRSDALLTSAVREDGDAGAIEELYRRHAPAVLAYARTCCRDPHTAEDLASEAFTRTVRTVRDGKGPDEAWRPYLLAVVRHTAARWARQDRRVDLSPGFGEWLDAAAGAGGAEQDLVSREPSGEERVVRAEDSGMVAAAFRALPERWRAVLWYGVVEEEPAARVGTLLGLTPSGVASLTARAREGLREAYLAVHAEQGAAEEECRRYSDRLAAAVRRSRPRRDALLDRHLERCGRCRRAARELADLNERLRTVLPAAVLLFGGPAYLESRAAAVAGTPGAAETSGPTAGGDAAGGNATGGGTAGGGGAGGSATGVKGVVLAVGASAALLGGWALWSDGGRAQDRPPVTVKSGAPASARPTPGAPDAPTESSAGADPSRPPSPSGTGTPSSPSAPPVPSGTASPHPFARGGPSTLRFVSTGACMEIPGGTARAGVRPEEAVCDGGAHQRWVLLEPYRGDPARTQVRNEATGMCLTRSGGTRDHAPVDQRPCDATRETQWWNLWTDTASGEAALRDGTGTRYLGLVEWARADKAQEHGSAIGTTRYYYGSASMRFLFEPELLER</sequence>
<evidence type="ECO:0000259" key="7">
    <source>
        <dbReference type="Pfam" id="PF04542"/>
    </source>
</evidence>
<evidence type="ECO:0000256" key="4">
    <source>
        <dbReference type="ARBA" id="ARBA00023125"/>
    </source>
</evidence>
<dbReference type="InterPro" id="IPR035992">
    <property type="entry name" value="Ricin_B-like_lectins"/>
</dbReference>
<feature type="compositionally biased region" description="Basic and acidic residues" evidence="6">
    <location>
        <begin position="1"/>
        <end position="11"/>
    </location>
</feature>
<feature type="region of interest" description="Disordered" evidence="6">
    <location>
        <begin position="366"/>
        <end position="440"/>
    </location>
</feature>
<evidence type="ECO:0000256" key="2">
    <source>
        <dbReference type="ARBA" id="ARBA00023015"/>
    </source>
</evidence>
<comment type="similarity">
    <text evidence="1">Belongs to the sigma-70 factor family. ECF subfamily.</text>
</comment>
<evidence type="ECO:0000256" key="1">
    <source>
        <dbReference type="ARBA" id="ARBA00010641"/>
    </source>
</evidence>
<dbReference type="GO" id="GO:0006352">
    <property type="term" value="P:DNA-templated transcription initiation"/>
    <property type="evidence" value="ECO:0007669"/>
    <property type="project" value="InterPro"/>
</dbReference>
<organism evidence="9 10">
    <name type="scientific">Streptomyces prasinopilosus</name>
    <dbReference type="NCBI Taxonomy" id="67344"/>
    <lineage>
        <taxon>Bacteria</taxon>
        <taxon>Bacillati</taxon>
        <taxon>Actinomycetota</taxon>
        <taxon>Actinomycetes</taxon>
        <taxon>Kitasatosporales</taxon>
        <taxon>Streptomycetaceae</taxon>
        <taxon>Streptomyces</taxon>
    </lineage>
</organism>
<keyword evidence="3" id="KW-0731">Sigma factor</keyword>
<evidence type="ECO:0000259" key="8">
    <source>
        <dbReference type="Pfam" id="PF14200"/>
    </source>
</evidence>
<evidence type="ECO:0000256" key="5">
    <source>
        <dbReference type="ARBA" id="ARBA00023163"/>
    </source>
</evidence>
<dbReference type="InterPro" id="IPR007627">
    <property type="entry name" value="RNA_pol_sigma70_r2"/>
</dbReference>
<proteinExistence type="inferred from homology"/>
<dbReference type="InterPro" id="IPR000772">
    <property type="entry name" value="Ricin_B_lectin"/>
</dbReference>
<dbReference type="Pfam" id="PF04542">
    <property type="entry name" value="Sigma70_r2"/>
    <property type="match status" value="1"/>
</dbReference>
<dbReference type="PROSITE" id="PS50231">
    <property type="entry name" value="RICIN_B_LECTIN"/>
    <property type="match status" value="1"/>
</dbReference>
<dbReference type="Proteomes" id="UP000182100">
    <property type="component" value="Unassembled WGS sequence"/>
</dbReference>
<name>A0A1G6TPT7_9ACTN</name>
<feature type="region of interest" description="Disordered" evidence="6">
    <location>
        <begin position="1"/>
        <end position="37"/>
    </location>
</feature>
<dbReference type="Gene3D" id="1.10.10.10">
    <property type="entry name" value="Winged helix-like DNA-binding domain superfamily/Winged helix DNA-binding domain"/>
    <property type="match status" value="1"/>
</dbReference>
<evidence type="ECO:0000256" key="3">
    <source>
        <dbReference type="ARBA" id="ARBA00023082"/>
    </source>
</evidence>
<feature type="domain" description="RNA polymerase sigma-70 region 2" evidence="7">
    <location>
        <begin position="52"/>
        <end position="120"/>
    </location>
</feature>
<reference evidence="10" key="1">
    <citation type="submission" date="2016-10" db="EMBL/GenBank/DDBJ databases">
        <authorList>
            <person name="Varghese N."/>
            <person name="Submissions S."/>
        </authorList>
    </citation>
    <scope>NUCLEOTIDE SEQUENCE [LARGE SCALE GENOMIC DNA]</scope>
    <source>
        <strain evidence="10">CGMCC 4.3504</strain>
    </source>
</reference>
<dbReference type="InterPro" id="IPR013324">
    <property type="entry name" value="RNA_pol_sigma_r3/r4-like"/>
</dbReference>
<accession>A0A1G6TPT7</accession>
<keyword evidence="2" id="KW-0805">Transcription regulation</keyword>
<dbReference type="Gene3D" id="2.80.10.50">
    <property type="match status" value="1"/>
</dbReference>
<keyword evidence="10" id="KW-1185">Reference proteome</keyword>
<dbReference type="EMBL" id="FMZK01000006">
    <property type="protein sequence ID" value="SDD31123.1"/>
    <property type="molecule type" value="Genomic_DNA"/>
</dbReference>
<evidence type="ECO:0000313" key="9">
    <source>
        <dbReference type="EMBL" id="SDD31123.1"/>
    </source>
</evidence>
<dbReference type="PANTHER" id="PTHR43133:SF8">
    <property type="entry name" value="RNA POLYMERASE SIGMA FACTOR HI_1459-RELATED"/>
    <property type="match status" value="1"/>
</dbReference>
<keyword evidence="5" id="KW-0804">Transcription</keyword>
<dbReference type="GO" id="GO:0016987">
    <property type="term" value="F:sigma factor activity"/>
    <property type="evidence" value="ECO:0007669"/>
    <property type="project" value="UniProtKB-KW"/>
</dbReference>
<dbReference type="CDD" id="cd00161">
    <property type="entry name" value="beta-trefoil_Ricin-like"/>
    <property type="match status" value="1"/>
</dbReference>
<dbReference type="InterPro" id="IPR013325">
    <property type="entry name" value="RNA_pol_sigma_r2"/>
</dbReference>
<protein>
    <submittedName>
        <fullName evidence="9">RNA polymerase sigma factor, sigma-70 family</fullName>
    </submittedName>
</protein>
<dbReference type="InterPro" id="IPR036388">
    <property type="entry name" value="WH-like_DNA-bd_sf"/>
</dbReference>
<keyword evidence="4" id="KW-0238">DNA-binding</keyword>
<dbReference type="SUPFAM" id="SSF50370">
    <property type="entry name" value="Ricin B-like lectins"/>
    <property type="match status" value="1"/>
</dbReference>
<dbReference type="SUPFAM" id="SSF88946">
    <property type="entry name" value="Sigma2 domain of RNA polymerase sigma factors"/>
    <property type="match status" value="1"/>
</dbReference>
<dbReference type="InterPro" id="IPR039425">
    <property type="entry name" value="RNA_pol_sigma-70-like"/>
</dbReference>
<gene>
    <name evidence="9" type="ORF">SAMN05216505_106287</name>
</gene>
<evidence type="ECO:0000256" key="6">
    <source>
        <dbReference type="SAM" id="MobiDB-lite"/>
    </source>
</evidence>
<feature type="domain" description="Ricin B lectin" evidence="8">
    <location>
        <begin position="440"/>
        <end position="515"/>
    </location>
</feature>
<dbReference type="AlphaFoldDB" id="A0A1G6TPT7"/>
<dbReference type="Pfam" id="PF14200">
    <property type="entry name" value="RicinB_lectin_2"/>
    <property type="match status" value="1"/>
</dbReference>
<dbReference type="RefSeq" id="WP_074994786.1">
    <property type="nucleotide sequence ID" value="NZ_FMZK01000006.1"/>
</dbReference>
<dbReference type="NCBIfam" id="TIGR02937">
    <property type="entry name" value="sigma70-ECF"/>
    <property type="match status" value="1"/>
</dbReference>
<dbReference type="SUPFAM" id="SSF88659">
    <property type="entry name" value="Sigma3 and sigma4 domains of RNA polymerase sigma factors"/>
    <property type="match status" value="1"/>
</dbReference>
<dbReference type="Gene3D" id="1.10.1740.10">
    <property type="match status" value="1"/>
</dbReference>
<evidence type="ECO:0000313" key="10">
    <source>
        <dbReference type="Proteomes" id="UP000182100"/>
    </source>
</evidence>
<dbReference type="GO" id="GO:0003677">
    <property type="term" value="F:DNA binding"/>
    <property type="evidence" value="ECO:0007669"/>
    <property type="project" value="UniProtKB-KW"/>
</dbReference>
<dbReference type="STRING" id="67344.SAMN05216505_106287"/>
<dbReference type="PANTHER" id="PTHR43133">
    <property type="entry name" value="RNA POLYMERASE ECF-TYPE SIGMA FACTO"/>
    <property type="match status" value="1"/>
</dbReference>